<dbReference type="Gene3D" id="3.10.580.10">
    <property type="entry name" value="CBS-domain"/>
    <property type="match status" value="1"/>
</dbReference>
<sequence length="243" mass="26833">MATDSDYADRFLNAAEAMKASLEKKYGRKFSGLGQARNHALENNNPIIRNHQESLKILVDLRNVMQHSHVLSGVKLATPRLDAVNAMEEIAEKVQNPPKIHDYMIKDPAVLAPTDSLADAAELVIKEGFSQIPIYDEGKYQALFTTNALARWLSDAVHREQGHLIEEAVTVSAVLQFGEDYDQPKFVKPGESANKVCDFLSSESLRSTVLVTVDGTSTGKLQGIVTRFDVPQILRKITTAFPA</sequence>
<dbReference type="RefSeq" id="WP_123047274.1">
    <property type="nucleotide sequence ID" value="NZ_PTJO01000003.1"/>
</dbReference>
<reference evidence="3 4" key="1">
    <citation type="submission" date="2018-02" db="EMBL/GenBank/DDBJ databases">
        <title>Corynebacterium alimpuense sp. nov., a marine obligate actinomycete isolated from sediments of Valparaiso bay, Chile.</title>
        <authorList>
            <person name="Claverias F."/>
            <person name="Gonzales-Siles L."/>
            <person name="Salva-Serra F."/>
            <person name="Inganaes E."/>
            <person name="Molin K."/>
            <person name="Cumsille A."/>
            <person name="Undabarrena A."/>
            <person name="Couve E."/>
            <person name="Moore E.R.B."/>
            <person name="Gomila M."/>
            <person name="Camara B."/>
        </authorList>
    </citation>
    <scope>NUCLEOTIDE SEQUENCE [LARGE SCALE GENOMIC DNA]</scope>
    <source>
        <strain evidence="3 4">CCUG 69366</strain>
    </source>
</reference>
<evidence type="ECO:0000313" key="4">
    <source>
        <dbReference type="Proteomes" id="UP000266975"/>
    </source>
</evidence>
<protein>
    <recommendedName>
        <fullName evidence="2">CBS domain-containing protein</fullName>
    </recommendedName>
</protein>
<dbReference type="InterPro" id="IPR000644">
    <property type="entry name" value="CBS_dom"/>
</dbReference>
<dbReference type="AlphaFoldDB" id="A0A3M8K7M0"/>
<evidence type="ECO:0000256" key="1">
    <source>
        <dbReference type="PROSITE-ProRule" id="PRU00703"/>
    </source>
</evidence>
<evidence type="ECO:0000313" key="3">
    <source>
        <dbReference type="EMBL" id="RNE49227.1"/>
    </source>
</evidence>
<keyword evidence="4" id="KW-1185">Reference proteome</keyword>
<comment type="caution">
    <text evidence="3">The sequence shown here is derived from an EMBL/GenBank/DDBJ whole genome shotgun (WGS) entry which is preliminary data.</text>
</comment>
<keyword evidence="1" id="KW-0129">CBS domain</keyword>
<dbReference type="OrthoDB" id="4417510at2"/>
<dbReference type="SUPFAM" id="SSF54631">
    <property type="entry name" value="CBS-domain pair"/>
    <property type="match status" value="1"/>
</dbReference>
<evidence type="ECO:0000259" key="2">
    <source>
        <dbReference type="PROSITE" id="PS51371"/>
    </source>
</evidence>
<dbReference type="PROSITE" id="PS51371">
    <property type="entry name" value="CBS"/>
    <property type="match status" value="1"/>
</dbReference>
<dbReference type="Pfam" id="PF00571">
    <property type="entry name" value="CBS"/>
    <property type="match status" value="1"/>
</dbReference>
<proteinExistence type="predicted"/>
<name>A0A3M8K7M0_9CORY</name>
<feature type="domain" description="CBS" evidence="2">
    <location>
        <begin position="104"/>
        <end position="160"/>
    </location>
</feature>
<dbReference type="SMART" id="SM00116">
    <property type="entry name" value="CBS"/>
    <property type="match status" value="2"/>
</dbReference>
<dbReference type="Proteomes" id="UP000266975">
    <property type="component" value="Unassembled WGS sequence"/>
</dbReference>
<organism evidence="3 4">
    <name type="scientific">Corynebacterium alimapuense</name>
    <dbReference type="NCBI Taxonomy" id="1576874"/>
    <lineage>
        <taxon>Bacteria</taxon>
        <taxon>Bacillati</taxon>
        <taxon>Actinomycetota</taxon>
        <taxon>Actinomycetes</taxon>
        <taxon>Mycobacteriales</taxon>
        <taxon>Corynebacteriaceae</taxon>
        <taxon>Corynebacterium</taxon>
    </lineage>
</organism>
<dbReference type="InterPro" id="IPR046342">
    <property type="entry name" value="CBS_dom_sf"/>
</dbReference>
<accession>A0A3M8K7M0</accession>
<gene>
    <name evidence="3" type="ORF">C5L39_02275</name>
</gene>
<dbReference type="EMBL" id="PTJO01000003">
    <property type="protein sequence ID" value="RNE49227.1"/>
    <property type="molecule type" value="Genomic_DNA"/>
</dbReference>